<protein>
    <submittedName>
        <fullName evidence="2">Uncharacterized protein</fullName>
    </submittedName>
</protein>
<keyword evidence="1" id="KW-0472">Membrane</keyword>
<keyword evidence="1" id="KW-0812">Transmembrane</keyword>
<accession>A0A1H3AG84</accession>
<dbReference type="RefSeq" id="WP_089947615.1">
    <property type="nucleotide sequence ID" value="NZ_FNOI01000005.1"/>
</dbReference>
<gene>
    <name evidence="2" type="ORF">SAMN04488001_2867</name>
</gene>
<keyword evidence="1" id="KW-1133">Transmembrane helix</keyword>
<proteinExistence type="predicted"/>
<dbReference type="OrthoDB" id="7875742at2"/>
<name>A0A1H3AG84_9RHOB</name>
<sequence length="180" mass="18397">MSDLSISATEHGKLRVFSLSPDLSATLDHTGTLDALGVALGVEITSPDDVQIVPANTLGDLGLSGLVREGYDITPSFDDAARLDGLETDVALVRSAAFGGGAVTLMQSAKATLVATFTEGKAPAPQFTPLESDAAQGVLTPAAPPPTERSLGARLALMAVVAMFIAAAVIYAYYIGFSDG</sequence>
<evidence type="ECO:0000313" key="2">
    <source>
        <dbReference type="EMBL" id="SDX28712.1"/>
    </source>
</evidence>
<evidence type="ECO:0000313" key="3">
    <source>
        <dbReference type="Proteomes" id="UP000199441"/>
    </source>
</evidence>
<dbReference type="Proteomes" id="UP000199441">
    <property type="component" value="Unassembled WGS sequence"/>
</dbReference>
<dbReference type="STRING" id="670155.SAMN04488001_2867"/>
<keyword evidence="3" id="KW-1185">Reference proteome</keyword>
<dbReference type="AlphaFoldDB" id="A0A1H3AG84"/>
<reference evidence="3" key="1">
    <citation type="submission" date="2016-10" db="EMBL/GenBank/DDBJ databases">
        <authorList>
            <person name="Varghese N."/>
            <person name="Submissions S."/>
        </authorList>
    </citation>
    <scope>NUCLEOTIDE SEQUENCE [LARGE SCALE GENOMIC DNA]</scope>
    <source>
        <strain evidence="3">DSM 26922</strain>
    </source>
</reference>
<evidence type="ECO:0000256" key="1">
    <source>
        <dbReference type="SAM" id="Phobius"/>
    </source>
</evidence>
<feature type="transmembrane region" description="Helical" evidence="1">
    <location>
        <begin position="155"/>
        <end position="175"/>
    </location>
</feature>
<dbReference type="EMBL" id="FNOI01000005">
    <property type="protein sequence ID" value="SDX28712.1"/>
    <property type="molecule type" value="Genomic_DNA"/>
</dbReference>
<organism evidence="2 3">
    <name type="scientific">Litoreibacter albidus</name>
    <dbReference type="NCBI Taxonomy" id="670155"/>
    <lineage>
        <taxon>Bacteria</taxon>
        <taxon>Pseudomonadati</taxon>
        <taxon>Pseudomonadota</taxon>
        <taxon>Alphaproteobacteria</taxon>
        <taxon>Rhodobacterales</taxon>
        <taxon>Roseobacteraceae</taxon>
        <taxon>Litoreibacter</taxon>
    </lineage>
</organism>